<dbReference type="Proteomes" id="UP000178602">
    <property type="component" value="Unassembled WGS sequence"/>
</dbReference>
<dbReference type="SUPFAM" id="SSF54913">
    <property type="entry name" value="GlnB-like"/>
    <property type="match status" value="1"/>
</dbReference>
<dbReference type="InterPro" id="IPR015867">
    <property type="entry name" value="N-reg_PII/ATP_PRibTrfase_C"/>
</dbReference>
<comment type="similarity">
    <text evidence="1">Belongs to the CutA family.</text>
</comment>
<dbReference type="PANTHER" id="PTHR23419">
    <property type="entry name" value="DIVALENT CATION TOLERANCE CUTA-RELATED"/>
    <property type="match status" value="1"/>
</dbReference>
<dbReference type="GO" id="GO:0010038">
    <property type="term" value="P:response to metal ion"/>
    <property type="evidence" value="ECO:0007669"/>
    <property type="project" value="InterPro"/>
</dbReference>
<dbReference type="EMBL" id="MEUG01000001">
    <property type="protein sequence ID" value="OGC28154.1"/>
    <property type="molecule type" value="Genomic_DNA"/>
</dbReference>
<dbReference type="Pfam" id="PF03091">
    <property type="entry name" value="CutA1"/>
    <property type="match status" value="1"/>
</dbReference>
<evidence type="ECO:0000313" key="2">
    <source>
        <dbReference type="EMBL" id="OGC28154.1"/>
    </source>
</evidence>
<name>A0A1F4T629_UNCSA</name>
<evidence type="ECO:0000313" key="3">
    <source>
        <dbReference type="Proteomes" id="UP000178602"/>
    </source>
</evidence>
<protein>
    <recommendedName>
        <fullName evidence="4">Dihydroorotate dehydrogenase</fullName>
    </recommendedName>
</protein>
<accession>A0A1F4T629</accession>
<dbReference type="GO" id="GO:0005507">
    <property type="term" value="F:copper ion binding"/>
    <property type="evidence" value="ECO:0007669"/>
    <property type="project" value="TreeGrafter"/>
</dbReference>
<dbReference type="InterPro" id="IPR011322">
    <property type="entry name" value="N-reg_PII-like_a/b"/>
</dbReference>
<sequence length="107" mass="12111">MSKEKYCLVYITTKDKDEAKKIGFELVSNRLAAGVNIIDKLESIYWWEGKVQNGSEALLIAKTKESIVPALIEKVKSLHSYEVPCVVSLPINEGSHDFLKWIDNEVN</sequence>
<gene>
    <name evidence="2" type="ORF">A3K49_04105</name>
</gene>
<dbReference type="AlphaFoldDB" id="A0A1F4T629"/>
<evidence type="ECO:0000256" key="1">
    <source>
        <dbReference type="ARBA" id="ARBA00010169"/>
    </source>
</evidence>
<dbReference type="PANTHER" id="PTHR23419:SF8">
    <property type="entry name" value="FI09726P"/>
    <property type="match status" value="1"/>
</dbReference>
<comment type="caution">
    <text evidence="2">The sequence shown here is derived from an EMBL/GenBank/DDBJ whole genome shotgun (WGS) entry which is preliminary data.</text>
</comment>
<dbReference type="Gene3D" id="3.30.70.120">
    <property type="match status" value="1"/>
</dbReference>
<evidence type="ECO:0008006" key="4">
    <source>
        <dbReference type="Google" id="ProtNLM"/>
    </source>
</evidence>
<reference evidence="2 3" key="1">
    <citation type="journal article" date="2016" name="Nat. Commun.">
        <title>Thousands of microbial genomes shed light on interconnected biogeochemical processes in an aquifer system.</title>
        <authorList>
            <person name="Anantharaman K."/>
            <person name="Brown C.T."/>
            <person name="Hug L.A."/>
            <person name="Sharon I."/>
            <person name="Castelle C.J."/>
            <person name="Probst A.J."/>
            <person name="Thomas B.C."/>
            <person name="Singh A."/>
            <person name="Wilkins M.J."/>
            <person name="Karaoz U."/>
            <person name="Brodie E.L."/>
            <person name="Williams K.H."/>
            <person name="Hubbard S.S."/>
            <person name="Banfield J.F."/>
        </authorList>
    </citation>
    <scope>NUCLEOTIDE SEQUENCE [LARGE SCALE GENOMIC DNA]</scope>
</reference>
<dbReference type="InterPro" id="IPR004323">
    <property type="entry name" value="Ion_tolerance_CutA"/>
</dbReference>
<proteinExistence type="inferred from homology"/>
<organism evidence="2 3">
    <name type="scientific">candidate division WOR-1 bacterium RIFOXYC12_FULL_54_18</name>
    <dbReference type="NCBI Taxonomy" id="1802584"/>
    <lineage>
        <taxon>Bacteria</taxon>
        <taxon>Bacillati</taxon>
        <taxon>Saganbacteria</taxon>
    </lineage>
</organism>